<name>A0AA38FTS9_TAXCH</name>
<keyword evidence="2" id="KW-1185">Reference proteome</keyword>
<reference evidence="1 2" key="1">
    <citation type="journal article" date="2021" name="Nat. Plants">
        <title>The Taxus genome provides insights into paclitaxel biosynthesis.</title>
        <authorList>
            <person name="Xiong X."/>
            <person name="Gou J."/>
            <person name="Liao Q."/>
            <person name="Li Y."/>
            <person name="Zhou Q."/>
            <person name="Bi G."/>
            <person name="Li C."/>
            <person name="Du R."/>
            <person name="Wang X."/>
            <person name="Sun T."/>
            <person name="Guo L."/>
            <person name="Liang H."/>
            <person name="Lu P."/>
            <person name="Wu Y."/>
            <person name="Zhang Z."/>
            <person name="Ro D.K."/>
            <person name="Shang Y."/>
            <person name="Huang S."/>
            <person name="Yan J."/>
        </authorList>
    </citation>
    <scope>NUCLEOTIDE SEQUENCE [LARGE SCALE GENOMIC DNA]</scope>
    <source>
        <strain evidence="1">Ta-2019</strain>
    </source>
</reference>
<dbReference type="EMBL" id="JAHRHJ020000007">
    <property type="protein sequence ID" value="KAH9309818.1"/>
    <property type="molecule type" value="Genomic_DNA"/>
</dbReference>
<feature type="non-terminal residue" evidence="1">
    <location>
        <position position="96"/>
    </location>
</feature>
<dbReference type="AlphaFoldDB" id="A0AA38FTS9"/>
<sequence>APSLAAWNPAHCLVLGAFGKVEEGIQNAQDLGAFFLLSALAAWGKKGAQVSFAGRAQRPAGVVGGLPPLSLDAAGSVLVGDPQQWTATVLSQAAGV</sequence>
<organism evidence="1 2">
    <name type="scientific">Taxus chinensis</name>
    <name type="common">Chinese yew</name>
    <name type="synonym">Taxus wallichiana var. chinensis</name>
    <dbReference type="NCBI Taxonomy" id="29808"/>
    <lineage>
        <taxon>Eukaryota</taxon>
        <taxon>Viridiplantae</taxon>
        <taxon>Streptophyta</taxon>
        <taxon>Embryophyta</taxon>
        <taxon>Tracheophyta</taxon>
        <taxon>Spermatophyta</taxon>
        <taxon>Pinopsida</taxon>
        <taxon>Pinidae</taxon>
        <taxon>Conifers II</taxon>
        <taxon>Cupressales</taxon>
        <taxon>Taxaceae</taxon>
        <taxon>Taxus</taxon>
    </lineage>
</organism>
<accession>A0AA38FTS9</accession>
<dbReference type="Proteomes" id="UP000824469">
    <property type="component" value="Unassembled WGS sequence"/>
</dbReference>
<evidence type="ECO:0000313" key="2">
    <source>
        <dbReference type="Proteomes" id="UP000824469"/>
    </source>
</evidence>
<proteinExistence type="predicted"/>
<protein>
    <submittedName>
        <fullName evidence="1">Uncharacterized protein</fullName>
    </submittedName>
</protein>
<evidence type="ECO:0000313" key="1">
    <source>
        <dbReference type="EMBL" id="KAH9309818.1"/>
    </source>
</evidence>
<feature type="non-terminal residue" evidence="1">
    <location>
        <position position="1"/>
    </location>
</feature>
<comment type="caution">
    <text evidence="1">The sequence shown here is derived from an EMBL/GenBank/DDBJ whole genome shotgun (WGS) entry which is preliminary data.</text>
</comment>
<gene>
    <name evidence="1" type="ORF">KI387_037729</name>
</gene>